<proteinExistence type="inferred from homology"/>
<gene>
    <name evidence="4" type="ORF">J8F10_19605</name>
</gene>
<accession>A0ABS5BUQ9</accession>
<dbReference type="EMBL" id="JAGKQQ010000001">
    <property type="protein sequence ID" value="MBP3957459.1"/>
    <property type="molecule type" value="Genomic_DNA"/>
</dbReference>
<feature type="chain" id="PRO_5046582073" evidence="2">
    <location>
        <begin position="24"/>
        <end position="236"/>
    </location>
</feature>
<evidence type="ECO:0000256" key="2">
    <source>
        <dbReference type="SAM" id="SignalP"/>
    </source>
</evidence>
<name>A0ABS5BUQ9_9BACT</name>
<dbReference type="Gene3D" id="3.40.50.1110">
    <property type="entry name" value="SGNH hydrolase"/>
    <property type="match status" value="1"/>
</dbReference>
<dbReference type="PANTHER" id="PTHR11852:SF0">
    <property type="entry name" value="PLATELET-ACTIVATING FACTOR ACETYLHYDROLASE IB SUBUNIT BETA HOMOLOG"/>
    <property type="match status" value="1"/>
</dbReference>
<dbReference type="InterPro" id="IPR013830">
    <property type="entry name" value="SGNH_hydro"/>
</dbReference>
<evidence type="ECO:0000259" key="3">
    <source>
        <dbReference type="Pfam" id="PF13472"/>
    </source>
</evidence>
<dbReference type="SUPFAM" id="SSF52266">
    <property type="entry name" value="SGNH hydrolase"/>
    <property type="match status" value="1"/>
</dbReference>
<keyword evidence="5" id="KW-1185">Reference proteome</keyword>
<sequence>MLVRRIVSTGLVLALCVTAPLGAKDAKDNPAAQPRPRDVPRHKQFLKIVEKGEGDVIFLGDSITQGWEGNGKKVWPEAFGAFKPVNLGIGGDQTGDVIWRITVGKEIEPLKPKLAVIMIGTNNMSAHTPEQIAGGVKAIIAELQKQKPDTKVLLLAIFPRSPKADDKIRVKVNDTNKILATFGDDKKVFYKDIGEKFLEKDGTLEKKIMPDFLHLSEEGYKIWADAIKEDIAKLVK</sequence>
<organism evidence="4 5">
    <name type="scientific">Gemmata palustris</name>
    <dbReference type="NCBI Taxonomy" id="2822762"/>
    <lineage>
        <taxon>Bacteria</taxon>
        <taxon>Pseudomonadati</taxon>
        <taxon>Planctomycetota</taxon>
        <taxon>Planctomycetia</taxon>
        <taxon>Gemmatales</taxon>
        <taxon>Gemmataceae</taxon>
        <taxon>Gemmata</taxon>
    </lineage>
</organism>
<dbReference type="PANTHER" id="PTHR11852">
    <property type="entry name" value="PLATELET-ACTIVATING FACTOR ACETYLHYDROLASE"/>
    <property type="match status" value="1"/>
</dbReference>
<evidence type="ECO:0000313" key="4">
    <source>
        <dbReference type="EMBL" id="MBP3957459.1"/>
    </source>
</evidence>
<dbReference type="InterPro" id="IPR036514">
    <property type="entry name" value="SGNH_hydro_sf"/>
</dbReference>
<evidence type="ECO:0000313" key="5">
    <source>
        <dbReference type="Proteomes" id="UP000676565"/>
    </source>
</evidence>
<comment type="caution">
    <text evidence="4">The sequence shown here is derived from an EMBL/GenBank/DDBJ whole genome shotgun (WGS) entry which is preliminary data.</text>
</comment>
<reference evidence="4 5" key="1">
    <citation type="submission" date="2021-04" db="EMBL/GenBank/DDBJ databases">
        <authorList>
            <person name="Ivanova A."/>
        </authorList>
    </citation>
    <scope>NUCLEOTIDE SEQUENCE [LARGE SCALE GENOMIC DNA]</scope>
    <source>
        <strain evidence="4 5">G18</strain>
    </source>
</reference>
<keyword evidence="2" id="KW-0732">Signal</keyword>
<feature type="signal peptide" evidence="2">
    <location>
        <begin position="1"/>
        <end position="23"/>
    </location>
</feature>
<protein>
    <submittedName>
        <fullName evidence="4">GDSL family lipase</fullName>
    </submittedName>
</protein>
<evidence type="ECO:0000256" key="1">
    <source>
        <dbReference type="ARBA" id="ARBA00038184"/>
    </source>
</evidence>
<comment type="similarity">
    <text evidence="1">Belongs to the 'GDSL' lipolytic enzyme family. Platelet-activating factor acetylhydrolase IB beta/gamma subunits subfamily.</text>
</comment>
<dbReference type="Proteomes" id="UP000676565">
    <property type="component" value="Unassembled WGS sequence"/>
</dbReference>
<dbReference type="Pfam" id="PF13472">
    <property type="entry name" value="Lipase_GDSL_2"/>
    <property type="match status" value="1"/>
</dbReference>
<dbReference type="RefSeq" id="WP_210656525.1">
    <property type="nucleotide sequence ID" value="NZ_JAGKQQ010000001.1"/>
</dbReference>
<feature type="domain" description="SGNH hydrolase-type esterase" evidence="3">
    <location>
        <begin position="58"/>
        <end position="222"/>
    </location>
</feature>